<comment type="caution">
    <text evidence="1">The sequence shown here is derived from an EMBL/GenBank/DDBJ whole genome shotgun (WGS) entry which is preliminary data.</text>
</comment>
<gene>
    <name evidence="1" type="ORF">L1049_023656</name>
</gene>
<organism evidence="1 2">
    <name type="scientific">Liquidambar formosana</name>
    <name type="common">Formosan gum</name>
    <dbReference type="NCBI Taxonomy" id="63359"/>
    <lineage>
        <taxon>Eukaryota</taxon>
        <taxon>Viridiplantae</taxon>
        <taxon>Streptophyta</taxon>
        <taxon>Embryophyta</taxon>
        <taxon>Tracheophyta</taxon>
        <taxon>Spermatophyta</taxon>
        <taxon>Magnoliopsida</taxon>
        <taxon>eudicotyledons</taxon>
        <taxon>Gunneridae</taxon>
        <taxon>Pentapetalae</taxon>
        <taxon>Saxifragales</taxon>
        <taxon>Altingiaceae</taxon>
        <taxon>Liquidambar</taxon>
    </lineage>
</organism>
<keyword evidence="2" id="KW-1185">Reference proteome</keyword>
<name>A0AAP0X3P8_LIQFO</name>
<dbReference type="Proteomes" id="UP001415857">
    <property type="component" value="Unassembled WGS sequence"/>
</dbReference>
<evidence type="ECO:0008006" key="3">
    <source>
        <dbReference type="Google" id="ProtNLM"/>
    </source>
</evidence>
<evidence type="ECO:0000313" key="1">
    <source>
        <dbReference type="EMBL" id="KAK9284483.1"/>
    </source>
</evidence>
<accession>A0AAP0X3P8</accession>
<dbReference type="EMBL" id="JBBPBK010000005">
    <property type="protein sequence ID" value="KAK9284483.1"/>
    <property type="molecule type" value="Genomic_DNA"/>
</dbReference>
<protein>
    <recommendedName>
        <fullName evidence="3">F-box associated domain-containing protein</fullName>
    </recommendedName>
</protein>
<reference evidence="1 2" key="1">
    <citation type="journal article" date="2024" name="Plant J.">
        <title>Genome sequences and population genomics reveal climatic adaptation and genomic divergence between two closely related sweetgum species.</title>
        <authorList>
            <person name="Xu W.Q."/>
            <person name="Ren C.Q."/>
            <person name="Zhang X.Y."/>
            <person name="Comes H.P."/>
            <person name="Liu X.H."/>
            <person name="Li Y.G."/>
            <person name="Kettle C.J."/>
            <person name="Jalonen R."/>
            <person name="Gaisberger H."/>
            <person name="Ma Y.Z."/>
            <person name="Qiu Y.X."/>
        </authorList>
    </citation>
    <scope>NUCLEOTIDE SEQUENCE [LARGE SCALE GENOMIC DNA]</scope>
    <source>
        <strain evidence="1">Hangzhou</strain>
    </source>
</reference>
<sequence>MDQCWCSQCFLEPSFMGVTNKPSQIRSIKEDLPNLTGPLDSLGTSKEVFDPFNRQARGGSTVDTAGKRGGLHFPQMPTNASGGQIIGESIHGPKEGHLVEPIVDTSGYQLGLAQDATSGAALTTRLNEWSCPLVCILSRSYVVSGFYNEAVHWVGYHSRIPDENLILTFDVGDEVFGEMMLPTNLVCQWDTTIAVCRGMLSVFQYDEHSGIYSSSYRCSIWVMNEYGVAESWTKQFSIDTQEGIWDTIGVWETIGLRQAIRKIISLRKDGEILLQTSDGVRGKLVSYNPETKRINVIGICSGTRDSFHVDTYMESLVLLKGVNGVLGSQAEPDAITPVLLGGNDGVERTKETVEGKEE</sequence>
<dbReference type="AlphaFoldDB" id="A0AAP0X3P8"/>
<evidence type="ECO:0000313" key="2">
    <source>
        <dbReference type="Proteomes" id="UP001415857"/>
    </source>
</evidence>
<proteinExistence type="predicted"/>